<dbReference type="Pfam" id="PF13489">
    <property type="entry name" value="Methyltransf_23"/>
    <property type="match status" value="1"/>
</dbReference>
<organism evidence="1 2">
    <name type="scientific">Lecanosticta acicola</name>
    <dbReference type="NCBI Taxonomy" id="111012"/>
    <lineage>
        <taxon>Eukaryota</taxon>
        <taxon>Fungi</taxon>
        <taxon>Dikarya</taxon>
        <taxon>Ascomycota</taxon>
        <taxon>Pezizomycotina</taxon>
        <taxon>Dothideomycetes</taxon>
        <taxon>Dothideomycetidae</taxon>
        <taxon>Mycosphaerellales</taxon>
        <taxon>Mycosphaerellaceae</taxon>
        <taxon>Lecanosticta</taxon>
    </lineage>
</organism>
<dbReference type="AlphaFoldDB" id="A0AAI9EA81"/>
<evidence type="ECO:0008006" key="3">
    <source>
        <dbReference type="Google" id="ProtNLM"/>
    </source>
</evidence>
<keyword evidence="2" id="KW-1185">Reference proteome</keyword>
<dbReference type="PANTHER" id="PTHR43861">
    <property type="entry name" value="TRANS-ACONITATE 2-METHYLTRANSFERASE-RELATED"/>
    <property type="match status" value="1"/>
</dbReference>
<evidence type="ECO:0000313" key="2">
    <source>
        <dbReference type="Proteomes" id="UP001296104"/>
    </source>
</evidence>
<comment type="caution">
    <text evidence="1">The sequence shown here is derived from an EMBL/GenBank/DDBJ whole genome shotgun (WGS) entry which is preliminary data.</text>
</comment>
<accession>A0AAI9EA81</accession>
<dbReference type="Proteomes" id="UP001296104">
    <property type="component" value="Unassembled WGS sequence"/>
</dbReference>
<name>A0AAI9EA81_9PEZI</name>
<evidence type="ECO:0000313" key="1">
    <source>
        <dbReference type="EMBL" id="CAK3984662.1"/>
    </source>
</evidence>
<proteinExistence type="predicted"/>
<dbReference type="CDD" id="cd02440">
    <property type="entry name" value="AdoMet_MTases"/>
    <property type="match status" value="1"/>
</dbReference>
<reference evidence="1" key="1">
    <citation type="submission" date="2023-11" db="EMBL/GenBank/DDBJ databases">
        <authorList>
            <person name="Alioto T."/>
            <person name="Alioto T."/>
            <person name="Gomez Garrido J."/>
        </authorList>
    </citation>
    <scope>NUCLEOTIDE SEQUENCE</scope>
</reference>
<dbReference type="SUPFAM" id="SSF53335">
    <property type="entry name" value="S-adenosyl-L-methionine-dependent methyltransferases"/>
    <property type="match status" value="1"/>
</dbReference>
<dbReference type="EMBL" id="CAVMBE010000019">
    <property type="protein sequence ID" value="CAK3984662.1"/>
    <property type="molecule type" value="Genomic_DNA"/>
</dbReference>
<gene>
    <name evidence="1" type="ORF">LECACI_7A003833</name>
</gene>
<sequence>MSAFTEANRKAFDEMSATYNSKQWQIDLSNQVATALQARKDWLGAQWTTPDSDTDIRLLDYACGTGSITKALGPHVSTIRGIDLSENMVQKYNETALTSGLSREQAHAVVGDLCGEAIPPTLLGPEWYNFDIAVIGLGFHHFENPALAAKRLGERLRPGSGVLVIVDFLPFDHRKDQGSKEGAGNFPDMQHTIKHNGFTPEHLRDLYTAAGFEDFDIVALKQPAVMELKSGTVQRTMFVAKGRKVATAWQKLSTWLGGMQDWAAGGVKVDRRDEHEWEPGFSTGGAVWNIGKQKDEDYDAFKQQAKPKAWSGF</sequence>
<dbReference type="Gene3D" id="3.40.50.150">
    <property type="entry name" value="Vaccinia Virus protein VP39"/>
    <property type="match status" value="1"/>
</dbReference>
<protein>
    <recommendedName>
        <fullName evidence="3">S-adenosyl-L-methionine-dependent methyltransferase</fullName>
    </recommendedName>
</protein>
<dbReference type="InterPro" id="IPR029063">
    <property type="entry name" value="SAM-dependent_MTases_sf"/>
</dbReference>